<dbReference type="EMBL" id="ACJN02000003">
    <property type="protein sequence ID" value="EFI33906.1"/>
    <property type="molecule type" value="Genomic_DNA"/>
</dbReference>
<sequence length="167" mass="19411">MADKKNVNNVDGKEEKKKRPLWLKLILILLILGVLGAAGFFGYNYFMEQRDSEPDDPDAPEQDERPRDTVMVELEPFVVNLADPLGRRYLRTTLEVEAVNRSAANELEDQRPQVRDAILLLLSSKTFEDLRTMDRKINLRNEIVERINQVIGQNKVYKVYFTEFVVQ</sequence>
<proteinExistence type="inferred from homology"/>
<evidence type="ECO:0000256" key="1">
    <source>
        <dbReference type="ARBA" id="ARBA00002254"/>
    </source>
</evidence>
<dbReference type="InterPro" id="IPR005503">
    <property type="entry name" value="FliL"/>
</dbReference>
<keyword evidence="5 10" id="KW-0145">Chemotaxis</keyword>
<keyword evidence="11" id="KW-0282">Flagellum</keyword>
<evidence type="ECO:0000256" key="2">
    <source>
        <dbReference type="ARBA" id="ARBA00004162"/>
    </source>
</evidence>
<dbReference type="GO" id="GO:0071978">
    <property type="term" value="P:bacterial-type flagellum-dependent swarming motility"/>
    <property type="evidence" value="ECO:0007669"/>
    <property type="project" value="TreeGrafter"/>
</dbReference>
<keyword evidence="11" id="KW-0966">Cell projection</keyword>
<dbReference type="eggNOG" id="COG1580">
    <property type="taxonomic scope" value="Bacteria"/>
</dbReference>
<evidence type="ECO:0000313" key="11">
    <source>
        <dbReference type="EMBL" id="EFI33906.1"/>
    </source>
</evidence>
<comment type="caution">
    <text evidence="11">The sequence shown here is derived from an EMBL/GenBank/DDBJ whole genome shotgun (WGS) entry which is preliminary data.</text>
</comment>
<evidence type="ECO:0000256" key="4">
    <source>
        <dbReference type="ARBA" id="ARBA00022475"/>
    </source>
</evidence>
<keyword evidence="6 10" id="KW-0812">Transmembrane</keyword>
<dbReference type="RefSeq" id="WP_008871255.1">
    <property type="nucleotide sequence ID" value="NZ_ACJN02000003.1"/>
</dbReference>
<dbReference type="Proteomes" id="UP000005496">
    <property type="component" value="Unassembled WGS sequence"/>
</dbReference>
<evidence type="ECO:0000256" key="6">
    <source>
        <dbReference type="ARBA" id="ARBA00022692"/>
    </source>
</evidence>
<dbReference type="OrthoDB" id="9799777at2"/>
<evidence type="ECO:0000313" key="12">
    <source>
        <dbReference type="Proteomes" id="UP000005496"/>
    </source>
</evidence>
<dbReference type="GO" id="GO:0006935">
    <property type="term" value="P:chemotaxis"/>
    <property type="evidence" value="ECO:0007669"/>
    <property type="project" value="UniProtKB-KW"/>
</dbReference>
<dbReference type="PANTHER" id="PTHR35091">
    <property type="entry name" value="FLAGELLAR PROTEIN FLIL"/>
    <property type="match status" value="1"/>
</dbReference>
<keyword evidence="11" id="KW-0969">Cilium</keyword>
<name>D6ST90_9BACT</name>
<keyword evidence="12" id="KW-1185">Reference proteome</keyword>
<evidence type="ECO:0000256" key="8">
    <source>
        <dbReference type="ARBA" id="ARBA00022989"/>
    </source>
</evidence>
<comment type="subcellular location">
    <subcellularLocation>
        <location evidence="2">Cell membrane</location>
        <topology evidence="2">Single-pass membrane protein</topology>
    </subcellularLocation>
</comment>
<dbReference type="AlphaFoldDB" id="D6ST90"/>
<comment type="similarity">
    <text evidence="3 10">Belongs to the FliL family.</text>
</comment>
<dbReference type="GO" id="GO:0009425">
    <property type="term" value="C:bacterial-type flagellum basal body"/>
    <property type="evidence" value="ECO:0007669"/>
    <property type="project" value="InterPro"/>
</dbReference>
<evidence type="ECO:0000256" key="5">
    <source>
        <dbReference type="ARBA" id="ARBA00022500"/>
    </source>
</evidence>
<evidence type="ECO:0000256" key="7">
    <source>
        <dbReference type="ARBA" id="ARBA00022779"/>
    </source>
</evidence>
<reference evidence="11" key="1">
    <citation type="submission" date="2010-05" db="EMBL/GenBank/DDBJ databases">
        <title>The draft genome of Desulfonatronospira thiodismutans ASO3-1.</title>
        <authorList>
            <consortium name="US DOE Joint Genome Institute (JGI-PGF)"/>
            <person name="Lucas S."/>
            <person name="Copeland A."/>
            <person name="Lapidus A."/>
            <person name="Cheng J.-F."/>
            <person name="Bruce D."/>
            <person name="Goodwin L."/>
            <person name="Pitluck S."/>
            <person name="Chertkov O."/>
            <person name="Brettin T."/>
            <person name="Detter J.C."/>
            <person name="Han C."/>
            <person name="Land M.L."/>
            <person name="Hauser L."/>
            <person name="Kyrpides N."/>
            <person name="Mikhailova N."/>
            <person name="Muyzer G."/>
            <person name="Woyke T."/>
        </authorList>
    </citation>
    <scope>NUCLEOTIDE SEQUENCE [LARGE SCALE GENOMIC DNA]</scope>
    <source>
        <strain evidence="11">ASO3-1</strain>
    </source>
</reference>
<gene>
    <name evidence="11" type="ORF">Dthio_PD1245</name>
</gene>
<dbReference type="Pfam" id="PF03748">
    <property type="entry name" value="FliL"/>
    <property type="match status" value="1"/>
</dbReference>
<evidence type="ECO:0000256" key="3">
    <source>
        <dbReference type="ARBA" id="ARBA00008281"/>
    </source>
</evidence>
<evidence type="ECO:0000256" key="10">
    <source>
        <dbReference type="RuleBase" id="RU364125"/>
    </source>
</evidence>
<organism evidence="11 12">
    <name type="scientific">Desulfonatronospira thiodismutans ASO3-1</name>
    <dbReference type="NCBI Taxonomy" id="555779"/>
    <lineage>
        <taxon>Bacteria</taxon>
        <taxon>Pseudomonadati</taxon>
        <taxon>Thermodesulfobacteriota</taxon>
        <taxon>Desulfovibrionia</taxon>
        <taxon>Desulfovibrionales</taxon>
        <taxon>Desulfonatronovibrionaceae</taxon>
        <taxon>Desulfonatronospira</taxon>
    </lineage>
</organism>
<feature type="transmembrane region" description="Helical" evidence="10">
    <location>
        <begin position="21"/>
        <end position="46"/>
    </location>
</feature>
<protein>
    <recommendedName>
        <fullName evidence="10">Flagellar protein FliL</fullName>
    </recommendedName>
</protein>
<dbReference type="PANTHER" id="PTHR35091:SF2">
    <property type="entry name" value="FLAGELLAR PROTEIN FLIL"/>
    <property type="match status" value="1"/>
</dbReference>
<accession>D6ST90</accession>
<comment type="function">
    <text evidence="1 10">Controls the rotational direction of flagella during chemotaxis.</text>
</comment>
<keyword evidence="4 10" id="KW-1003">Cell membrane</keyword>
<evidence type="ECO:0000256" key="9">
    <source>
        <dbReference type="ARBA" id="ARBA00023136"/>
    </source>
</evidence>
<keyword evidence="9 10" id="KW-0472">Membrane</keyword>
<keyword evidence="8 10" id="KW-1133">Transmembrane helix</keyword>
<keyword evidence="7 10" id="KW-0283">Flagellar rotation</keyword>
<dbReference type="GO" id="GO:0005886">
    <property type="term" value="C:plasma membrane"/>
    <property type="evidence" value="ECO:0007669"/>
    <property type="project" value="UniProtKB-SubCell"/>
</dbReference>